<dbReference type="AlphaFoldDB" id="A0A7Z7NFV9"/>
<name>A0A7Z7NFV9_XANCH</name>
<comment type="caution">
    <text evidence="1">The sequence shown here is derived from an EMBL/GenBank/DDBJ whole genome shotgun (WGS) entry which is preliminary data.</text>
</comment>
<protein>
    <submittedName>
        <fullName evidence="1">Uncharacterized protein</fullName>
    </submittedName>
</protein>
<sequence length="163" mass="17477">MGGLSEPGQCHVVGRAAKKVGAPTQRTTRRCADDSSQRFLDHVVFETTGPATSSAARSRSPGPSATWPWALAKAMYSFPDLSARDIRRSVNALPVLLVKLICQQCPSLAGRIVAASDPVSLRGESPSADAINQDTRTGRVSWWNPVCVPCERCPQPYALSASR</sequence>
<evidence type="ECO:0000313" key="2">
    <source>
        <dbReference type="Proteomes" id="UP000234345"/>
    </source>
</evidence>
<proteinExistence type="predicted"/>
<reference evidence="1 2" key="1">
    <citation type="submission" date="2017-10" db="EMBL/GenBank/DDBJ databases">
        <authorList>
            <person name="Regsiter A."/>
            <person name="William W."/>
        </authorList>
    </citation>
    <scope>NUCLEOTIDE SEQUENCE [LARGE SCALE GENOMIC DNA]</scope>
    <source>
        <strain evidence="1 2">CFBP6991</strain>
    </source>
</reference>
<dbReference type="Proteomes" id="UP000234345">
    <property type="component" value="Unassembled WGS sequence"/>
</dbReference>
<organism evidence="1 2">
    <name type="scientific">Xanthomonas campestris pv. phaseoli</name>
    <dbReference type="NCBI Taxonomy" id="317013"/>
    <lineage>
        <taxon>Bacteria</taxon>
        <taxon>Pseudomonadati</taxon>
        <taxon>Pseudomonadota</taxon>
        <taxon>Gammaproteobacteria</taxon>
        <taxon>Lysobacterales</taxon>
        <taxon>Lysobacteraceae</taxon>
        <taxon>Xanthomonas</taxon>
    </lineage>
</organism>
<dbReference type="EMBL" id="OCZC01000046">
    <property type="protein sequence ID" value="SOO23217.1"/>
    <property type="molecule type" value="Genomic_DNA"/>
</dbReference>
<accession>A0A7Z7NFV9</accession>
<evidence type="ECO:0000313" key="1">
    <source>
        <dbReference type="EMBL" id="SOO23217.1"/>
    </source>
</evidence>
<gene>
    <name evidence="1" type="ORF">XFF6991_180328</name>
</gene>